<keyword evidence="3" id="KW-1185">Reference proteome</keyword>
<protein>
    <submittedName>
        <fullName evidence="2">Uncharacterized protein</fullName>
    </submittedName>
</protein>
<name>A0ABS5KYK5_9ACTN</name>
<proteinExistence type="predicted"/>
<dbReference type="EMBL" id="JAAFYZ010000125">
    <property type="protein sequence ID" value="MBS2551054.1"/>
    <property type="molecule type" value="Genomic_DNA"/>
</dbReference>
<dbReference type="RefSeq" id="WP_212015001.1">
    <property type="nucleotide sequence ID" value="NZ_JAAFYZ010000125.1"/>
</dbReference>
<feature type="region of interest" description="Disordered" evidence="1">
    <location>
        <begin position="138"/>
        <end position="161"/>
    </location>
</feature>
<reference evidence="2 3" key="1">
    <citation type="submission" date="2020-02" db="EMBL/GenBank/DDBJ databases">
        <title>Acidophilic actinobacteria isolated from forest soil.</title>
        <authorList>
            <person name="Golinska P."/>
        </authorList>
    </citation>
    <scope>NUCLEOTIDE SEQUENCE [LARGE SCALE GENOMIC DNA]</scope>
    <source>
        <strain evidence="2 3">NL8</strain>
    </source>
</reference>
<evidence type="ECO:0000256" key="1">
    <source>
        <dbReference type="SAM" id="MobiDB-lite"/>
    </source>
</evidence>
<dbReference type="Proteomes" id="UP000730482">
    <property type="component" value="Unassembled WGS sequence"/>
</dbReference>
<accession>A0ABS5KYK5</accession>
<evidence type="ECO:0000313" key="2">
    <source>
        <dbReference type="EMBL" id="MBS2551054.1"/>
    </source>
</evidence>
<comment type="caution">
    <text evidence="2">The sequence shown here is derived from an EMBL/GenBank/DDBJ whole genome shotgun (WGS) entry which is preliminary data.</text>
</comment>
<organism evidence="2 3">
    <name type="scientific">Catenulispora pinistramenti</name>
    <dbReference type="NCBI Taxonomy" id="2705254"/>
    <lineage>
        <taxon>Bacteria</taxon>
        <taxon>Bacillati</taxon>
        <taxon>Actinomycetota</taxon>
        <taxon>Actinomycetes</taxon>
        <taxon>Catenulisporales</taxon>
        <taxon>Catenulisporaceae</taxon>
        <taxon>Catenulispora</taxon>
    </lineage>
</organism>
<evidence type="ECO:0000313" key="3">
    <source>
        <dbReference type="Proteomes" id="UP000730482"/>
    </source>
</evidence>
<gene>
    <name evidence="2" type="ORF">KGQ19_29710</name>
</gene>
<sequence>MIDELAPVGTIADLFEPEPAAWGLRGDPYVWRSLRTMLAKQMLPTAERDLVEILRSSFRWLTGNTFDDPTTDRIYREELARGGMTSGQVDLEVWRNVLIPLLIERWRILGPAARPQPEAVVAQGPMAARTWATVHAGAAAQGPSVGQGPTLAQGPTSHSSR</sequence>